<gene>
    <name evidence="2" type="ORF">AJ79_05158</name>
</gene>
<feature type="region of interest" description="Disordered" evidence="1">
    <location>
        <begin position="1"/>
        <end position="100"/>
    </location>
</feature>
<dbReference type="STRING" id="1447875.A0A2B7XR76"/>
<protein>
    <submittedName>
        <fullName evidence="2">Uncharacterized protein</fullName>
    </submittedName>
</protein>
<dbReference type="Proteomes" id="UP000223968">
    <property type="component" value="Unassembled WGS sequence"/>
</dbReference>
<evidence type="ECO:0000256" key="1">
    <source>
        <dbReference type="SAM" id="MobiDB-lite"/>
    </source>
</evidence>
<feature type="region of interest" description="Disordered" evidence="1">
    <location>
        <begin position="365"/>
        <end position="457"/>
    </location>
</feature>
<sequence>MPPFISSISSSSIASTKPTLLNRREDNARRRNQRSSSWSGWVPSPLLRKPSGKTAPARSSSLGREAGPRTSPSSAHHEAEEKRRSFRRWGKRRDKKSVTFEEDTGLSLKDFDSASGTVRRQKISGKYLASGIFPRAIPVEERSFDLRPTSQVDLANHAVLAPGACIEGHAPSQEKGDTRYWTNLRRQLEEKAKSWEERHRRRAIKKGRKEQQQGTSSHQRTVSRDDQLTARGANPRTGVISPSILSGGSKSGGSRDSQDGVIKTLPKWRLKGNEWVSLGPGERSPLPSPSGDHIAQPQFPDLQRIKTEPVPSHMLSPLAKSHTHPALYEDKFVVNMPSAREPSPLAMTTQQIVDYQKTIERVHRKGGQMLDPDALPTPRTPTPTGLSTPPRRLTKHMRRNVLGRKRGATLPPSPRSSRQWLVRNGPRGTPTGHDRLPPDTEVARSNGYLSPTVPASSEGMFHETGGINELQEFLSQQDTSSSRNEPFLGQAGELESRRCQMPYPRTADYASYPSPQRMKARGFAVKKLKYLQKGLTKLTAEEEKFLRRSQPGCLQTKSQAWPNRQILSCLPRKFIGDHAREVPLTQAGQEVLDYTPHPKQENLSTTITTTTPTFTSTNTTSTDPSLVTVHNHQAEFNAPPHGISLNHSGDCLEHRTPSWSETSTMRANTLNVKRPEQGVDRAARTPTPNRALGMYGSTPTLGNLGNKSDVHFNIGHDRRKVSFATDPESSSRHSSGTWTRDMITASRCQRLPNRIMELDRGNLSPTHNHAARSDIKRKSIAGVKDSSYNNGTRHPCNSDSLTSSIQFFEYIARDRHTMELAFSRGFLEILEMLES</sequence>
<feature type="compositionally biased region" description="Polar residues" evidence="1">
    <location>
        <begin position="786"/>
        <end position="795"/>
    </location>
</feature>
<feature type="compositionally biased region" description="Low complexity" evidence="1">
    <location>
        <begin position="241"/>
        <end position="255"/>
    </location>
</feature>
<feature type="compositionally biased region" description="Basic residues" evidence="1">
    <location>
        <begin position="392"/>
        <end position="407"/>
    </location>
</feature>
<organism evidence="2 3">
    <name type="scientific">Helicocarpus griseus UAMH5409</name>
    <dbReference type="NCBI Taxonomy" id="1447875"/>
    <lineage>
        <taxon>Eukaryota</taxon>
        <taxon>Fungi</taxon>
        <taxon>Dikarya</taxon>
        <taxon>Ascomycota</taxon>
        <taxon>Pezizomycotina</taxon>
        <taxon>Eurotiomycetes</taxon>
        <taxon>Eurotiomycetidae</taxon>
        <taxon>Onygenales</taxon>
        <taxon>Ajellomycetaceae</taxon>
        <taxon>Helicocarpus</taxon>
    </lineage>
</organism>
<feature type="region of interest" description="Disordered" evidence="1">
    <location>
        <begin position="273"/>
        <end position="292"/>
    </location>
</feature>
<dbReference type="OrthoDB" id="5415055at2759"/>
<evidence type="ECO:0000313" key="2">
    <source>
        <dbReference type="EMBL" id="PGH11007.1"/>
    </source>
</evidence>
<feature type="compositionally biased region" description="Basic and acidic residues" evidence="1">
    <location>
        <begin position="432"/>
        <end position="442"/>
    </location>
</feature>
<feature type="compositionally biased region" description="Basic residues" evidence="1">
    <location>
        <begin position="199"/>
        <end position="208"/>
    </location>
</feature>
<feature type="region of interest" description="Disordered" evidence="1">
    <location>
        <begin position="191"/>
        <end position="260"/>
    </location>
</feature>
<dbReference type="EMBL" id="PDNB01000079">
    <property type="protein sequence ID" value="PGH11007.1"/>
    <property type="molecule type" value="Genomic_DNA"/>
</dbReference>
<reference evidence="2 3" key="1">
    <citation type="submission" date="2017-10" db="EMBL/GenBank/DDBJ databases">
        <title>Comparative genomics in systemic dimorphic fungi from Ajellomycetaceae.</title>
        <authorList>
            <person name="Munoz J.F."/>
            <person name="Mcewen J.G."/>
            <person name="Clay O.K."/>
            <person name="Cuomo C.A."/>
        </authorList>
    </citation>
    <scope>NUCLEOTIDE SEQUENCE [LARGE SCALE GENOMIC DNA]</scope>
    <source>
        <strain evidence="2 3">UAMH5409</strain>
    </source>
</reference>
<accession>A0A2B7XR76</accession>
<name>A0A2B7XR76_9EURO</name>
<feature type="compositionally biased region" description="Low complexity" evidence="1">
    <location>
        <begin position="1"/>
        <end position="15"/>
    </location>
</feature>
<feature type="region of interest" description="Disordered" evidence="1">
    <location>
        <begin position="681"/>
        <end position="702"/>
    </location>
</feature>
<proteinExistence type="predicted"/>
<dbReference type="AlphaFoldDB" id="A0A2B7XR76"/>
<feature type="region of interest" description="Disordered" evidence="1">
    <location>
        <begin position="759"/>
        <end position="795"/>
    </location>
</feature>
<feature type="compositionally biased region" description="Low complexity" evidence="1">
    <location>
        <begin position="382"/>
        <end position="391"/>
    </location>
</feature>
<comment type="caution">
    <text evidence="2">The sequence shown here is derived from an EMBL/GenBank/DDBJ whole genome shotgun (WGS) entry which is preliminary data.</text>
</comment>
<evidence type="ECO:0000313" key="3">
    <source>
        <dbReference type="Proteomes" id="UP000223968"/>
    </source>
</evidence>
<feature type="compositionally biased region" description="Basic residues" evidence="1">
    <location>
        <begin position="84"/>
        <end position="95"/>
    </location>
</feature>
<keyword evidence="3" id="KW-1185">Reference proteome</keyword>